<evidence type="ECO:0000256" key="9">
    <source>
        <dbReference type="ARBA" id="ARBA00031586"/>
    </source>
</evidence>
<evidence type="ECO:0000256" key="3">
    <source>
        <dbReference type="ARBA" id="ARBA00016612"/>
    </source>
</evidence>
<keyword evidence="5" id="KW-1278">Translocase</keyword>
<keyword evidence="4 11" id="KW-0812">Transmembrane</keyword>
<keyword evidence="6 11" id="KW-1133">Transmembrane helix</keyword>
<keyword evidence="8 11" id="KW-0472">Membrane</keyword>
<feature type="transmembrane region" description="Helical" evidence="11">
    <location>
        <begin position="52"/>
        <end position="80"/>
    </location>
</feature>
<dbReference type="InterPro" id="IPR039428">
    <property type="entry name" value="NUOK/Mnh_C1-like"/>
</dbReference>
<gene>
    <name evidence="12" type="primary">nad4L</name>
</gene>
<evidence type="ECO:0000256" key="7">
    <source>
        <dbReference type="ARBA" id="ARBA00023027"/>
    </source>
</evidence>
<comment type="subcellular location">
    <subcellularLocation>
        <location evidence="1">Membrane</location>
        <topology evidence="1">Multi-pass membrane protein</topology>
    </subcellularLocation>
</comment>
<organism evidence="12">
    <name type="scientific">Microdiplogynium sp. XFX</name>
    <dbReference type="NCBI Taxonomy" id="2695875"/>
    <lineage>
        <taxon>Eukaryota</taxon>
        <taxon>Metazoa</taxon>
        <taxon>Ecdysozoa</taxon>
        <taxon>Arthropoda</taxon>
        <taxon>Chelicerata</taxon>
        <taxon>Arachnida</taxon>
        <taxon>Acari</taxon>
        <taxon>Parasitiformes</taxon>
        <taxon>Mesostigmata</taxon>
        <taxon>Antennophorina</taxon>
        <taxon>Celaenopsoidea</taxon>
        <taxon>Diplogyniidae</taxon>
        <taxon>Microdiplogynium</taxon>
    </lineage>
</organism>
<feature type="transmembrane region" description="Helical" evidence="11">
    <location>
        <begin position="23"/>
        <end position="46"/>
    </location>
</feature>
<sequence length="92" mass="10455">MLFVSLWLYVFGVMSLVSNRKHLLLLLLSLEMMMIGVLLISMYVFIGVYDLYSLVVFLSFVVCEASLGLSLVVIVVNYYGSDYVKGYDMMVC</sequence>
<evidence type="ECO:0000256" key="1">
    <source>
        <dbReference type="ARBA" id="ARBA00004141"/>
    </source>
</evidence>
<dbReference type="AlphaFoldDB" id="A0A6B9WEL5"/>
<dbReference type="GO" id="GO:0016020">
    <property type="term" value="C:membrane"/>
    <property type="evidence" value="ECO:0007669"/>
    <property type="project" value="UniProtKB-SubCell"/>
</dbReference>
<evidence type="ECO:0000313" key="12">
    <source>
        <dbReference type="EMBL" id="QHQ98492.1"/>
    </source>
</evidence>
<name>A0A6B9WEL5_9ACAR</name>
<evidence type="ECO:0000256" key="4">
    <source>
        <dbReference type="ARBA" id="ARBA00022692"/>
    </source>
</evidence>
<geneLocation type="mitochondrion" evidence="12"/>
<keyword evidence="12" id="KW-0496">Mitochondrion</keyword>
<evidence type="ECO:0000256" key="10">
    <source>
        <dbReference type="ARBA" id="ARBA00049551"/>
    </source>
</evidence>
<accession>A0A6B9WEL5</accession>
<reference evidence="12" key="1">
    <citation type="journal article" date="2019" name="Zool. Scr.">
        <title>Mitochondrial genome reorganization characterizes various lineages of mesostigmatid mites (Acari: Parasitiformes).</title>
        <authorList>
            <person name="Li W.-N."/>
            <person name="Shao R."/>
            <person name="Zhang Q."/>
            <person name="Deng W."/>
            <person name="Xue X.-F."/>
        </authorList>
    </citation>
    <scope>NUCLEOTIDE SEQUENCE</scope>
</reference>
<proteinExistence type="inferred from homology"/>
<dbReference type="GO" id="GO:0008137">
    <property type="term" value="F:NADH dehydrogenase (ubiquinone) activity"/>
    <property type="evidence" value="ECO:0007669"/>
    <property type="project" value="UniProtKB-EC"/>
</dbReference>
<dbReference type="Gene3D" id="1.10.287.3510">
    <property type="match status" value="1"/>
</dbReference>
<dbReference type="EMBL" id="MK270523">
    <property type="protein sequence ID" value="QHQ98492.1"/>
    <property type="molecule type" value="Genomic_DNA"/>
</dbReference>
<evidence type="ECO:0000256" key="11">
    <source>
        <dbReference type="SAM" id="Phobius"/>
    </source>
</evidence>
<comment type="similarity">
    <text evidence="2">Belongs to the complex I subunit 4L family.</text>
</comment>
<keyword evidence="7" id="KW-0520">NAD</keyword>
<evidence type="ECO:0000256" key="2">
    <source>
        <dbReference type="ARBA" id="ARBA00010519"/>
    </source>
</evidence>
<evidence type="ECO:0000256" key="8">
    <source>
        <dbReference type="ARBA" id="ARBA00023136"/>
    </source>
</evidence>
<evidence type="ECO:0000256" key="5">
    <source>
        <dbReference type="ARBA" id="ARBA00022967"/>
    </source>
</evidence>
<dbReference type="Pfam" id="PF00420">
    <property type="entry name" value="Oxidored_q2"/>
    <property type="match status" value="1"/>
</dbReference>
<protein>
    <recommendedName>
        <fullName evidence="3">NADH-ubiquinone oxidoreductase chain 4L</fullName>
    </recommendedName>
    <alternativeName>
        <fullName evidence="9">NADH dehydrogenase subunit 4L</fullName>
    </alternativeName>
</protein>
<evidence type="ECO:0000256" key="6">
    <source>
        <dbReference type="ARBA" id="ARBA00022989"/>
    </source>
</evidence>
<comment type="catalytic activity">
    <reaction evidence="10">
        <text>a ubiquinone + NADH + 5 H(+)(in) = a ubiquinol + NAD(+) + 4 H(+)(out)</text>
        <dbReference type="Rhea" id="RHEA:29091"/>
        <dbReference type="Rhea" id="RHEA-COMP:9565"/>
        <dbReference type="Rhea" id="RHEA-COMP:9566"/>
        <dbReference type="ChEBI" id="CHEBI:15378"/>
        <dbReference type="ChEBI" id="CHEBI:16389"/>
        <dbReference type="ChEBI" id="CHEBI:17976"/>
        <dbReference type="ChEBI" id="CHEBI:57540"/>
        <dbReference type="ChEBI" id="CHEBI:57945"/>
        <dbReference type="EC" id="7.1.1.2"/>
    </reaction>
</comment>